<sequence length="70" mass="7733">MPEVKMQHHNGGSKCCCRSCCCCKKCCCECKSNQPTIVIANPPCPQISYDCPPEMCGNGYASQCPWYNGY</sequence>
<comment type="caution">
    <text evidence="1">The sequence shown here is derived from an EMBL/GenBank/DDBJ whole genome shotgun (WGS) entry which is preliminary data.</text>
</comment>
<protein>
    <submittedName>
        <fullName evidence="1">Uncharacterized protein</fullName>
    </submittedName>
</protein>
<dbReference type="Proteomes" id="UP001651158">
    <property type="component" value="Unassembled WGS sequence"/>
</dbReference>
<gene>
    <name evidence="1" type="ORF">TcWFU_001923</name>
</gene>
<evidence type="ECO:0000313" key="1">
    <source>
        <dbReference type="EMBL" id="KAL5109874.1"/>
    </source>
</evidence>
<dbReference type="EMBL" id="JAKROA010000002">
    <property type="protein sequence ID" value="KAL5109874.1"/>
    <property type="molecule type" value="Genomic_DNA"/>
</dbReference>
<organism evidence="1 2">
    <name type="scientific">Taenia crassiceps</name>
    <dbReference type="NCBI Taxonomy" id="6207"/>
    <lineage>
        <taxon>Eukaryota</taxon>
        <taxon>Metazoa</taxon>
        <taxon>Spiralia</taxon>
        <taxon>Lophotrochozoa</taxon>
        <taxon>Platyhelminthes</taxon>
        <taxon>Cestoda</taxon>
        <taxon>Eucestoda</taxon>
        <taxon>Cyclophyllidea</taxon>
        <taxon>Taeniidae</taxon>
        <taxon>Taenia</taxon>
    </lineage>
</organism>
<reference evidence="1 2" key="1">
    <citation type="journal article" date="2022" name="Front. Cell. Infect. Microbiol.">
        <title>The Genomes of Two Strains of Taenia crassiceps the Animal Model for the Study of Human Cysticercosis.</title>
        <authorList>
            <person name="Bobes R.J."/>
            <person name="Estrada K."/>
            <person name="Rios-Valencia D.G."/>
            <person name="Calderon-Gallegos A."/>
            <person name="de la Torre P."/>
            <person name="Carrero J.C."/>
            <person name="Sanchez-Flores A."/>
            <person name="Laclette J.P."/>
        </authorList>
    </citation>
    <scope>NUCLEOTIDE SEQUENCE [LARGE SCALE GENOMIC DNA]</scope>
    <source>
        <strain evidence="1">WFUcys</strain>
    </source>
</reference>
<evidence type="ECO:0000313" key="2">
    <source>
        <dbReference type="Proteomes" id="UP001651158"/>
    </source>
</evidence>
<name>A0ABR4QJ75_9CEST</name>
<accession>A0ABR4QJ75</accession>
<proteinExistence type="predicted"/>
<keyword evidence="2" id="KW-1185">Reference proteome</keyword>